<dbReference type="GO" id="GO:0051287">
    <property type="term" value="F:NAD binding"/>
    <property type="evidence" value="ECO:0007669"/>
    <property type="project" value="InterPro"/>
</dbReference>
<dbReference type="InterPro" id="IPR001732">
    <property type="entry name" value="UDP-Glc/GDP-Man_DH_N"/>
</dbReference>
<dbReference type="PANTHER" id="PTHR43750:SF2">
    <property type="entry name" value="UDP-GLUCOSE 6-DEHYDROGENASE"/>
    <property type="match status" value="1"/>
</dbReference>
<dbReference type="InterPro" id="IPR014026">
    <property type="entry name" value="UDP-Glc/GDP-Man_DH_dimer"/>
</dbReference>
<evidence type="ECO:0000256" key="4">
    <source>
        <dbReference type="ARBA" id="ARBA00023002"/>
    </source>
</evidence>
<protein>
    <recommendedName>
        <fullName evidence="3">UDP-glucose 6-dehydrogenase</fullName>
        <ecNumber evidence="3">1.1.1.22</ecNumber>
    </recommendedName>
</protein>
<dbReference type="GO" id="GO:0000271">
    <property type="term" value="P:polysaccharide biosynthetic process"/>
    <property type="evidence" value="ECO:0007669"/>
    <property type="project" value="InterPro"/>
</dbReference>
<evidence type="ECO:0000256" key="6">
    <source>
        <dbReference type="ARBA" id="ARBA00047473"/>
    </source>
</evidence>
<dbReference type="InterPro" id="IPR013328">
    <property type="entry name" value="6PGD_dom2"/>
</dbReference>
<organism evidence="8">
    <name type="scientific">marine metagenome</name>
    <dbReference type="NCBI Taxonomy" id="408172"/>
    <lineage>
        <taxon>unclassified sequences</taxon>
        <taxon>metagenomes</taxon>
        <taxon>ecological metagenomes</taxon>
    </lineage>
</organism>
<dbReference type="SUPFAM" id="SSF51735">
    <property type="entry name" value="NAD(P)-binding Rossmann-fold domains"/>
    <property type="match status" value="1"/>
</dbReference>
<accession>A0A382D9C5</accession>
<dbReference type="Gene3D" id="3.40.50.720">
    <property type="entry name" value="NAD(P)-binding Rossmann-like Domain"/>
    <property type="match status" value="2"/>
</dbReference>
<evidence type="ECO:0000313" key="8">
    <source>
        <dbReference type="EMBL" id="SVB34632.1"/>
    </source>
</evidence>
<dbReference type="InterPro" id="IPR036291">
    <property type="entry name" value="NAD(P)-bd_dom_sf"/>
</dbReference>
<comment type="similarity">
    <text evidence="2">Belongs to the UDP-glucose/GDP-mannose dehydrogenase family.</text>
</comment>
<evidence type="ECO:0000259" key="7">
    <source>
        <dbReference type="SMART" id="SM00984"/>
    </source>
</evidence>
<evidence type="ECO:0000256" key="5">
    <source>
        <dbReference type="ARBA" id="ARBA00023027"/>
    </source>
</evidence>
<dbReference type="InterPro" id="IPR028357">
    <property type="entry name" value="UDPglc_DH_bac"/>
</dbReference>
<dbReference type="NCBIfam" id="TIGR03026">
    <property type="entry name" value="NDP-sugDHase"/>
    <property type="match status" value="1"/>
</dbReference>
<keyword evidence="4" id="KW-0560">Oxidoreductase</keyword>
<dbReference type="SUPFAM" id="SSF52413">
    <property type="entry name" value="UDP-glucose/GDP-mannose dehydrogenase C-terminal domain"/>
    <property type="match status" value="1"/>
</dbReference>
<evidence type="ECO:0000256" key="1">
    <source>
        <dbReference type="ARBA" id="ARBA00004701"/>
    </source>
</evidence>
<proteinExistence type="inferred from homology"/>
<dbReference type="Pfam" id="PF03720">
    <property type="entry name" value="UDPG_MGDP_dh_C"/>
    <property type="match status" value="1"/>
</dbReference>
<evidence type="ECO:0000256" key="3">
    <source>
        <dbReference type="ARBA" id="ARBA00012954"/>
    </source>
</evidence>
<dbReference type="InterPro" id="IPR036220">
    <property type="entry name" value="UDP-Glc/GDP-Man_DH_C_sf"/>
</dbReference>
<dbReference type="InterPro" id="IPR008927">
    <property type="entry name" value="6-PGluconate_DH-like_C_sf"/>
</dbReference>
<dbReference type="EMBL" id="UINC01038114">
    <property type="protein sequence ID" value="SVB34632.1"/>
    <property type="molecule type" value="Genomic_DNA"/>
</dbReference>
<dbReference type="GO" id="GO:0006065">
    <property type="term" value="P:UDP-glucuronate biosynthetic process"/>
    <property type="evidence" value="ECO:0007669"/>
    <property type="project" value="UniProtKB-UniPathway"/>
</dbReference>
<dbReference type="GO" id="GO:0003979">
    <property type="term" value="F:UDP-glucose 6-dehydrogenase activity"/>
    <property type="evidence" value="ECO:0007669"/>
    <property type="project" value="UniProtKB-EC"/>
</dbReference>
<evidence type="ECO:0000256" key="2">
    <source>
        <dbReference type="ARBA" id="ARBA00006601"/>
    </source>
</evidence>
<dbReference type="PIRSF" id="PIRSF500134">
    <property type="entry name" value="UDPglc_DH_bac"/>
    <property type="match status" value="1"/>
</dbReference>
<dbReference type="AlphaFoldDB" id="A0A382D9C5"/>
<name>A0A382D9C5_9ZZZZ</name>
<dbReference type="InterPro" id="IPR017476">
    <property type="entry name" value="UDP-Glc/GDP-Man"/>
</dbReference>
<dbReference type="SUPFAM" id="SSF48179">
    <property type="entry name" value="6-phosphogluconate dehydrogenase C-terminal domain-like"/>
    <property type="match status" value="1"/>
</dbReference>
<dbReference type="EC" id="1.1.1.22" evidence="3"/>
<comment type="pathway">
    <text evidence="1">Nucleotide-sugar biosynthesis; UDP-alpha-D-glucuronate biosynthesis; UDP-alpha-D-glucuronate from UDP-alpha-D-glucose: step 1/1.</text>
</comment>
<dbReference type="SMART" id="SM00984">
    <property type="entry name" value="UDPG_MGDP_dh_C"/>
    <property type="match status" value="1"/>
</dbReference>
<sequence>MFNICVVGMGYVGCANALLLSQNCRVVMVDISQDKVEDFNRKILPVRDSLGEEFLKNESLNIRASSNLGDSITGADYVILALPTDYDEKSKTFNTSALDEVAEFVLSENDNVLVIIKSTIPVGYVENLREKMNTKRVVFSPEFLREGHALEDNLYPSRIIIGDDSEKAKRFSELLRQNSRNKKVKIHIMSPQAAECVKLFSNAYLAMRVAYFNELDSFCMLKDINVKEVIKGVSDDLRIGQYYNNPSFGYGGYCLPKDTKYILENFLDIPQELMSAIVNSNVTRKNLLSQEILRSNPSNVGIYRLAMKAGSDNCRDSAVLDIVDVLLDNKVNVFVYDPELKLQNLERVSLISDLKEFISKSDLILANRFEKDLSNCREKVFTRDIFGTDD</sequence>
<gene>
    <name evidence="8" type="ORF">METZ01_LOCUS187486</name>
</gene>
<dbReference type="PANTHER" id="PTHR43750">
    <property type="entry name" value="UDP-GLUCOSE 6-DEHYDROGENASE TUAD"/>
    <property type="match status" value="1"/>
</dbReference>
<dbReference type="PIRSF" id="PIRSF000124">
    <property type="entry name" value="UDPglc_GDPman_dh"/>
    <property type="match status" value="1"/>
</dbReference>
<dbReference type="UniPathway" id="UPA00038">
    <property type="reaction ID" value="UER00491"/>
</dbReference>
<dbReference type="InterPro" id="IPR014027">
    <property type="entry name" value="UDP-Glc/GDP-Man_DH_C"/>
</dbReference>
<keyword evidence="5" id="KW-0520">NAD</keyword>
<dbReference type="Pfam" id="PF03721">
    <property type="entry name" value="UDPG_MGDP_dh_N"/>
    <property type="match status" value="1"/>
</dbReference>
<comment type="catalytic activity">
    <reaction evidence="6">
        <text>UDP-alpha-D-glucose + 2 NAD(+) + H2O = UDP-alpha-D-glucuronate + 2 NADH + 3 H(+)</text>
        <dbReference type="Rhea" id="RHEA:23596"/>
        <dbReference type="ChEBI" id="CHEBI:15377"/>
        <dbReference type="ChEBI" id="CHEBI:15378"/>
        <dbReference type="ChEBI" id="CHEBI:57540"/>
        <dbReference type="ChEBI" id="CHEBI:57945"/>
        <dbReference type="ChEBI" id="CHEBI:58052"/>
        <dbReference type="ChEBI" id="CHEBI:58885"/>
        <dbReference type="EC" id="1.1.1.22"/>
    </reaction>
</comment>
<feature type="domain" description="UDP-glucose/GDP-mannose dehydrogenase C-terminal" evidence="7">
    <location>
        <begin position="301"/>
        <end position="388"/>
    </location>
</feature>
<dbReference type="Pfam" id="PF00984">
    <property type="entry name" value="UDPG_MGDP_dh"/>
    <property type="match status" value="1"/>
</dbReference>
<reference evidence="8" key="1">
    <citation type="submission" date="2018-05" db="EMBL/GenBank/DDBJ databases">
        <authorList>
            <person name="Lanie J.A."/>
            <person name="Ng W.-L."/>
            <person name="Kazmierczak K.M."/>
            <person name="Andrzejewski T.M."/>
            <person name="Davidsen T.M."/>
            <person name="Wayne K.J."/>
            <person name="Tettelin H."/>
            <person name="Glass J.I."/>
            <person name="Rusch D."/>
            <person name="Podicherti R."/>
            <person name="Tsui H.-C.T."/>
            <person name="Winkler M.E."/>
        </authorList>
    </citation>
    <scope>NUCLEOTIDE SEQUENCE</scope>
</reference>
<dbReference type="Gene3D" id="1.10.1040.10">
    <property type="entry name" value="N-(1-d-carboxylethyl)-l-norvaline Dehydrogenase, domain 2"/>
    <property type="match status" value="1"/>
</dbReference>